<evidence type="ECO:0000313" key="3">
    <source>
        <dbReference type="Proteomes" id="UP000027222"/>
    </source>
</evidence>
<dbReference type="EMBL" id="KL142428">
    <property type="protein sequence ID" value="KDR66034.1"/>
    <property type="molecule type" value="Genomic_DNA"/>
</dbReference>
<keyword evidence="3" id="KW-1185">Reference proteome</keyword>
<feature type="region of interest" description="Disordered" evidence="1">
    <location>
        <begin position="22"/>
        <end position="48"/>
    </location>
</feature>
<evidence type="ECO:0000313" key="2">
    <source>
        <dbReference type="EMBL" id="KDR66034.1"/>
    </source>
</evidence>
<evidence type="ECO:0000256" key="1">
    <source>
        <dbReference type="SAM" id="MobiDB-lite"/>
    </source>
</evidence>
<sequence>MLDDLRLRRQLKCEMRQPLQALQRTGRSLADDPTFPRGPSWGSESPSVTSSFSLYCAFGNQWGQVG</sequence>
<dbReference type="HOGENOM" id="CLU_2831376_0_0_1"/>
<organism evidence="2 3">
    <name type="scientific">Galerina marginata (strain CBS 339.88)</name>
    <dbReference type="NCBI Taxonomy" id="685588"/>
    <lineage>
        <taxon>Eukaryota</taxon>
        <taxon>Fungi</taxon>
        <taxon>Dikarya</taxon>
        <taxon>Basidiomycota</taxon>
        <taxon>Agaricomycotina</taxon>
        <taxon>Agaricomycetes</taxon>
        <taxon>Agaricomycetidae</taxon>
        <taxon>Agaricales</taxon>
        <taxon>Agaricineae</taxon>
        <taxon>Strophariaceae</taxon>
        <taxon>Galerina</taxon>
    </lineage>
</organism>
<name>A0A067SE85_GALM3</name>
<proteinExistence type="predicted"/>
<accession>A0A067SE85</accession>
<gene>
    <name evidence="2" type="ORF">GALMADRAFT_1210676</name>
</gene>
<protein>
    <submittedName>
        <fullName evidence="2">Uncharacterized protein</fullName>
    </submittedName>
</protein>
<reference evidence="3" key="1">
    <citation type="journal article" date="2014" name="Proc. Natl. Acad. Sci. U.S.A.">
        <title>Extensive sampling of basidiomycete genomes demonstrates inadequacy of the white-rot/brown-rot paradigm for wood decay fungi.</title>
        <authorList>
            <person name="Riley R."/>
            <person name="Salamov A.A."/>
            <person name="Brown D.W."/>
            <person name="Nagy L.G."/>
            <person name="Floudas D."/>
            <person name="Held B.W."/>
            <person name="Levasseur A."/>
            <person name="Lombard V."/>
            <person name="Morin E."/>
            <person name="Otillar R."/>
            <person name="Lindquist E.A."/>
            <person name="Sun H."/>
            <person name="LaButti K.M."/>
            <person name="Schmutz J."/>
            <person name="Jabbour D."/>
            <person name="Luo H."/>
            <person name="Baker S.E."/>
            <person name="Pisabarro A.G."/>
            <person name="Walton J.D."/>
            <person name="Blanchette R.A."/>
            <person name="Henrissat B."/>
            <person name="Martin F."/>
            <person name="Cullen D."/>
            <person name="Hibbett D.S."/>
            <person name="Grigoriev I.V."/>
        </authorList>
    </citation>
    <scope>NUCLEOTIDE SEQUENCE [LARGE SCALE GENOMIC DNA]</scope>
    <source>
        <strain evidence="3">CBS 339.88</strain>
    </source>
</reference>
<dbReference type="AlphaFoldDB" id="A0A067SE85"/>
<dbReference type="Proteomes" id="UP000027222">
    <property type="component" value="Unassembled WGS sequence"/>
</dbReference>